<dbReference type="EMBL" id="KQ030719">
    <property type="protein sequence ID" value="KJZ69409.1"/>
    <property type="molecule type" value="Genomic_DNA"/>
</dbReference>
<evidence type="ECO:0000313" key="1">
    <source>
        <dbReference type="EMBL" id="KJZ69409.1"/>
    </source>
</evidence>
<name>A0A0F8A1G9_9HYPO</name>
<reference evidence="1 2" key="1">
    <citation type="journal article" date="2014" name="Genome Biol. Evol.">
        <title>Comparative genomics and transcriptomics analyses reveal divergent lifestyle features of nematode endoparasitic fungus Hirsutella minnesotensis.</title>
        <authorList>
            <person name="Lai Y."/>
            <person name="Liu K."/>
            <person name="Zhang X."/>
            <person name="Zhang X."/>
            <person name="Li K."/>
            <person name="Wang N."/>
            <person name="Shu C."/>
            <person name="Wu Y."/>
            <person name="Wang C."/>
            <person name="Bushley K.E."/>
            <person name="Xiang M."/>
            <person name="Liu X."/>
        </authorList>
    </citation>
    <scope>NUCLEOTIDE SEQUENCE [LARGE SCALE GENOMIC DNA]</scope>
    <source>
        <strain evidence="1 2">3608</strain>
    </source>
</reference>
<gene>
    <name evidence="1" type="ORF">HIM_11205</name>
</gene>
<dbReference type="AlphaFoldDB" id="A0A0F8A1G9"/>
<sequence>MSSTRGTSANAPTLDINEFLDIAEFNRGLATIFNMDLFNTPVNETSDEIHYNTYVLARIVDYKVSSTCQGLELLGSFQEDFEDWEEEDFKKVDPRES</sequence>
<dbReference type="Proteomes" id="UP000054481">
    <property type="component" value="Unassembled WGS sequence"/>
</dbReference>
<evidence type="ECO:0000313" key="2">
    <source>
        <dbReference type="Proteomes" id="UP000054481"/>
    </source>
</evidence>
<keyword evidence="2" id="KW-1185">Reference proteome</keyword>
<protein>
    <submittedName>
        <fullName evidence="1">Uncharacterized protein</fullName>
    </submittedName>
</protein>
<organism evidence="1 2">
    <name type="scientific">Hirsutella minnesotensis 3608</name>
    <dbReference type="NCBI Taxonomy" id="1043627"/>
    <lineage>
        <taxon>Eukaryota</taxon>
        <taxon>Fungi</taxon>
        <taxon>Dikarya</taxon>
        <taxon>Ascomycota</taxon>
        <taxon>Pezizomycotina</taxon>
        <taxon>Sordariomycetes</taxon>
        <taxon>Hypocreomycetidae</taxon>
        <taxon>Hypocreales</taxon>
        <taxon>Ophiocordycipitaceae</taxon>
        <taxon>Hirsutella</taxon>
    </lineage>
</organism>
<proteinExistence type="predicted"/>
<accession>A0A0F8A1G9</accession>
<dbReference type="OrthoDB" id="4930613at2759"/>